<dbReference type="RefSeq" id="XP_020901737.1">
    <property type="nucleotide sequence ID" value="XM_021046078.2"/>
</dbReference>
<dbReference type="GO" id="GO:0006886">
    <property type="term" value="P:intracellular protein transport"/>
    <property type="evidence" value="ECO:0007669"/>
    <property type="project" value="InterPro"/>
</dbReference>
<dbReference type="Pfam" id="PF14806">
    <property type="entry name" value="Coatomer_b_Cpla"/>
    <property type="match status" value="1"/>
</dbReference>
<keyword evidence="10 13" id="KW-0968">Cytoplasmic vesicle</keyword>
<keyword evidence="6 13" id="KW-0931">ER-Golgi transport</keyword>
<dbReference type="GO" id="GO:0000139">
    <property type="term" value="C:Golgi membrane"/>
    <property type="evidence" value="ECO:0007669"/>
    <property type="project" value="UniProtKB-SubCell"/>
</dbReference>
<dbReference type="PANTHER" id="PTHR10635">
    <property type="entry name" value="COATOMER SUBUNIT BETA"/>
    <property type="match status" value="1"/>
</dbReference>
<dbReference type="InterPro" id="IPR029446">
    <property type="entry name" value="COPB1_appendage_platform_dom"/>
</dbReference>
<dbReference type="InterPro" id="IPR016460">
    <property type="entry name" value="COPB1"/>
</dbReference>
<evidence type="ECO:0000256" key="5">
    <source>
        <dbReference type="ARBA" id="ARBA00022737"/>
    </source>
</evidence>
<evidence type="ECO:0000256" key="1">
    <source>
        <dbReference type="ARBA" id="ARBA00004255"/>
    </source>
</evidence>
<dbReference type="GO" id="GO:0005198">
    <property type="term" value="F:structural molecule activity"/>
    <property type="evidence" value="ECO:0007669"/>
    <property type="project" value="InterPro"/>
</dbReference>
<evidence type="ECO:0000259" key="16">
    <source>
        <dbReference type="Pfam" id="PF14806"/>
    </source>
</evidence>
<name>A0A913XAU2_EXADI</name>
<evidence type="ECO:0000259" key="14">
    <source>
        <dbReference type="Pfam" id="PF01602"/>
    </source>
</evidence>
<evidence type="ECO:0000256" key="11">
    <source>
        <dbReference type="ARBA" id="ARBA00030841"/>
    </source>
</evidence>
<comment type="subcellular location">
    <subcellularLocation>
        <location evidence="13">Cytoplasm</location>
    </subcellularLocation>
    <subcellularLocation>
        <location evidence="1 13">Golgi apparatus membrane</location>
        <topology evidence="1 13">Peripheral membrane protein</topology>
        <orientation evidence="1 13">Cytoplasmic side</orientation>
    </subcellularLocation>
    <subcellularLocation>
        <location evidence="13">Cytoplasmic vesicle</location>
        <location evidence="13">COPI-coated vesicle membrane</location>
        <topology evidence="13">Peripheral membrane protein</topology>
        <orientation evidence="13">Cytoplasmic side</orientation>
    </subcellularLocation>
</comment>
<dbReference type="InterPro" id="IPR016024">
    <property type="entry name" value="ARM-type_fold"/>
</dbReference>
<dbReference type="OrthoDB" id="10261439at2759"/>
<keyword evidence="7 13" id="KW-0653">Protein transport</keyword>
<evidence type="ECO:0000256" key="2">
    <source>
        <dbReference type="ARBA" id="ARBA00017024"/>
    </source>
</evidence>
<evidence type="ECO:0000256" key="8">
    <source>
        <dbReference type="ARBA" id="ARBA00023034"/>
    </source>
</evidence>
<comment type="function">
    <text evidence="12">The coatomer is a cytosolic protein complex that binds to dilysine motifs and reversibly associates with Golgi non-clathrin-coated vesicles, which further mediate biosynthetic protein transport from the ER, via the Golgi up to the trans Golgi network. Coatomer complex is required for budding from Golgi membranes, and is essential for the retrograde Golgi-to-ER transport of dilysine-tagged proteins. Required for limiting lipid storage in lipid droplets.</text>
</comment>
<keyword evidence="3 13" id="KW-0813">Transport</keyword>
<dbReference type="AlphaFoldDB" id="A0A913XAU2"/>
<dbReference type="InterPro" id="IPR011710">
    <property type="entry name" value="Coatomer_bsu_C"/>
</dbReference>
<feature type="domain" description="Coatomer beta subunit appendage platform" evidence="16">
    <location>
        <begin position="820"/>
        <end position="948"/>
    </location>
</feature>
<feature type="domain" description="Clathrin/coatomer adaptor adaptin-like N-terminal" evidence="14">
    <location>
        <begin position="23"/>
        <end position="526"/>
    </location>
</feature>
<dbReference type="GO" id="GO:0006888">
    <property type="term" value="P:endoplasmic reticulum to Golgi vesicle-mediated transport"/>
    <property type="evidence" value="ECO:0007669"/>
    <property type="project" value="TreeGrafter"/>
</dbReference>
<dbReference type="SUPFAM" id="SSF48371">
    <property type="entry name" value="ARM repeat"/>
    <property type="match status" value="1"/>
</dbReference>
<sequence>MSTLAEQPCYTLINILGDSEPPSEQKLKEDIEKGDIKVKIETLKKVIQIILNGEKMPSLLMTVIKFLMPLQDHTIKKLLLIFWEIIPKTGSDGKLLHEMILVCDAYRKDLQHPNEFIRGSTLRFLCKLKQPELIEPLMPAIRACLEHRHSYVRRNAVMAIYTIFKNFEFLIPDAPELVHTFLEQEQDASCKRNAFMMLIHVDQERALDYLSTCIDQVNTFGDILQLVIVELIYKVCHANPSERSRFIRCIYNLLNSSSPAVRYEAAGTLVTLSSAPTAVKSAASCYIELIVKESDNNVKLIVLDRLIKLKENPAHEKVMQELVMDILRVLASPDPEVRKKTLQLVLDLVTSRNIHEVVAVLKKEVTKTHFESEHADIGSYRQMLVRTLHTCSVKFPDVANSIVPLLMEFLGDSNEQAAFDVLVFVREAIQRFEQLKPVIMEKLLENVHMIKSVKIHRHALWILGEYATSKSDIMSVIDEIKKGLGEVPIVEDEMRLAAGDPSEAGEEAPSASGKRLVTADGTYATQSAFSQPGASAGLAKTTEEKRPPLRQYLLDGEFFVGAAIAGILSKIALRFLELENDDKKKNTFCANCMLIMSSILHLGKSGLPKKAITDDDVDRISMCVRAVAERTPLMQQIFTSECRQSLSAMLDANKKMEDEQKDKAHAEKVISVQADDPISFLTLLAKSESGTTEDQFAASLSQAVGSASLKTEEELQSSKLNKVAQLTGFSDPVYAEAYVNVNQYDIVLDVLIVNQTTDTLQNVTLELATLGDLKLVEKPQPILLGPNDFSNIKANVKVSSTENGIIFGNIVYDVSGGGGDRNCVVLNDVHIDIMDYILPANCTDSEFRQMWAEFEWENKVTVNTNITDLKDYLSHLIKCTNMQCLTPDKALEGSCGFMAANLYARSIFGEDALANVSIEKLQDQTGVTGHVRIRAKSQGMALSLGDKINLSQKTSK</sequence>
<dbReference type="Gene3D" id="1.25.10.10">
    <property type="entry name" value="Leucine-rich Repeat Variant"/>
    <property type="match status" value="1"/>
</dbReference>
<dbReference type="FunFam" id="1.25.10.10:FF:000311">
    <property type="entry name" value="Coatomer subunit beta"/>
    <property type="match status" value="1"/>
</dbReference>
<dbReference type="OMA" id="IYKNFDW"/>
<evidence type="ECO:0000256" key="9">
    <source>
        <dbReference type="ARBA" id="ARBA00023136"/>
    </source>
</evidence>
<keyword evidence="9 13" id="KW-0472">Membrane</keyword>
<reference evidence="17" key="1">
    <citation type="submission" date="2022-11" db="UniProtKB">
        <authorList>
            <consortium name="EnsemblMetazoa"/>
        </authorList>
    </citation>
    <scope>IDENTIFICATION</scope>
</reference>
<dbReference type="GO" id="GO:0030126">
    <property type="term" value="C:COPI vesicle coat"/>
    <property type="evidence" value="ECO:0007669"/>
    <property type="project" value="InterPro"/>
</dbReference>
<evidence type="ECO:0000256" key="6">
    <source>
        <dbReference type="ARBA" id="ARBA00022892"/>
    </source>
</evidence>
<dbReference type="Pfam" id="PF07718">
    <property type="entry name" value="Coatamer_beta_C"/>
    <property type="match status" value="1"/>
</dbReference>
<evidence type="ECO:0000256" key="4">
    <source>
        <dbReference type="ARBA" id="ARBA00022490"/>
    </source>
</evidence>
<evidence type="ECO:0000313" key="18">
    <source>
        <dbReference type="Proteomes" id="UP000887567"/>
    </source>
</evidence>
<evidence type="ECO:0000259" key="15">
    <source>
        <dbReference type="Pfam" id="PF07718"/>
    </source>
</evidence>
<dbReference type="EnsemblMetazoa" id="XM_021046078.2">
    <property type="protein sequence ID" value="XP_020901737.1"/>
    <property type="gene ID" value="LOC110240284"/>
</dbReference>
<protein>
    <recommendedName>
        <fullName evidence="2 13">Coatomer subunit beta</fullName>
    </recommendedName>
    <alternativeName>
        <fullName evidence="11 13">Beta-coat protein</fullName>
    </alternativeName>
</protein>
<accession>A0A913XAU2</accession>
<evidence type="ECO:0000256" key="7">
    <source>
        <dbReference type="ARBA" id="ARBA00022927"/>
    </source>
</evidence>
<dbReference type="PIRSF" id="PIRSF005727">
    <property type="entry name" value="Coatomer_beta_subunit"/>
    <property type="match status" value="1"/>
</dbReference>
<dbReference type="Proteomes" id="UP000887567">
    <property type="component" value="Unplaced"/>
</dbReference>
<dbReference type="Pfam" id="PF01602">
    <property type="entry name" value="Adaptin_N"/>
    <property type="match status" value="1"/>
</dbReference>
<dbReference type="GO" id="GO:0006891">
    <property type="term" value="P:intra-Golgi vesicle-mediated transport"/>
    <property type="evidence" value="ECO:0007669"/>
    <property type="project" value="TreeGrafter"/>
</dbReference>
<dbReference type="GeneID" id="110240284"/>
<evidence type="ECO:0000313" key="17">
    <source>
        <dbReference type="EnsemblMetazoa" id="XP_020901737.1"/>
    </source>
</evidence>
<comment type="subunit">
    <text evidence="13">Oligomeric complex that consists of at least the alpha, beta, beta', gamma, delta, epsilon and zeta subunits.</text>
</comment>
<keyword evidence="5" id="KW-0677">Repeat</keyword>
<organism evidence="17 18">
    <name type="scientific">Exaiptasia diaphana</name>
    <name type="common">Tropical sea anemone</name>
    <name type="synonym">Aiptasia pulchella</name>
    <dbReference type="NCBI Taxonomy" id="2652724"/>
    <lineage>
        <taxon>Eukaryota</taxon>
        <taxon>Metazoa</taxon>
        <taxon>Cnidaria</taxon>
        <taxon>Anthozoa</taxon>
        <taxon>Hexacorallia</taxon>
        <taxon>Actiniaria</taxon>
        <taxon>Aiptasiidae</taxon>
        <taxon>Exaiptasia</taxon>
    </lineage>
</organism>
<dbReference type="InterPro" id="IPR011989">
    <property type="entry name" value="ARM-like"/>
</dbReference>
<dbReference type="InterPro" id="IPR002553">
    <property type="entry name" value="Clathrin/coatomer_adapt-like_N"/>
</dbReference>
<keyword evidence="8 13" id="KW-0333">Golgi apparatus</keyword>
<keyword evidence="4 13" id="KW-0963">Cytoplasm</keyword>
<proteinExistence type="predicted"/>
<evidence type="ECO:0000256" key="10">
    <source>
        <dbReference type="ARBA" id="ARBA00023329"/>
    </source>
</evidence>
<feature type="domain" description="Coatomer beta subunit C-terminal" evidence="15">
    <location>
        <begin position="674"/>
        <end position="813"/>
    </location>
</feature>
<evidence type="ECO:0000256" key="13">
    <source>
        <dbReference type="PIRNR" id="PIRNR005727"/>
    </source>
</evidence>
<dbReference type="PANTHER" id="PTHR10635:SF0">
    <property type="entry name" value="COATOMER SUBUNIT BETA"/>
    <property type="match status" value="1"/>
</dbReference>
<evidence type="ECO:0000256" key="3">
    <source>
        <dbReference type="ARBA" id="ARBA00022448"/>
    </source>
</evidence>
<evidence type="ECO:0000256" key="12">
    <source>
        <dbReference type="ARBA" id="ARBA00058599"/>
    </source>
</evidence>
<keyword evidence="18" id="KW-1185">Reference proteome</keyword>